<dbReference type="AlphaFoldDB" id="A0AAV6VUY4"/>
<sequence>MSLCVVQPFPLGESQLSVMTKRQVNVGRAAGLYGFCSHHKSVYGASLSKPSTARYHLEQRELDLGHEQGSCYSGYFSDF</sequence>
<protein>
    <submittedName>
        <fullName evidence="1">Uncharacterized protein</fullName>
    </submittedName>
</protein>
<keyword evidence="2" id="KW-1185">Reference proteome</keyword>
<organism evidence="1 2">
    <name type="scientific">Oedothorax gibbosus</name>
    <dbReference type="NCBI Taxonomy" id="931172"/>
    <lineage>
        <taxon>Eukaryota</taxon>
        <taxon>Metazoa</taxon>
        <taxon>Ecdysozoa</taxon>
        <taxon>Arthropoda</taxon>
        <taxon>Chelicerata</taxon>
        <taxon>Arachnida</taxon>
        <taxon>Araneae</taxon>
        <taxon>Araneomorphae</taxon>
        <taxon>Entelegynae</taxon>
        <taxon>Araneoidea</taxon>
        <taxon>Linyphiidae</taxon>
        <taxon>Erigoninae</taxon>
        <taxon>Oedothorax</taxon>
    </lineage>
</organism>
<proteinExistence type="predicted"/>
<comment type="caution">
    <text evidence="1">The sequence shown here is derived from an EMBL/GenBank/DDBJ whole genome shotgun (WGS) entry which is preliminary data.</text>
</comment>
<dbReference type="EMBL" id="JAFNEN010000023">
    <property type="protein sequence ID" value="KAG8199883.1"/>
    <property type="molecule type" value="Genomic_DNA"/>
</dbReference>
<reference evidence="1 2" key="1">
    <citation type="journal article" date="2022" name="Nat. Ecol. Evol.">
        <title>A masculinizing supergene underlies an exaggerated male reproductive morph in a spider.</title>
        <authorList>
            <person name="Hendrickx F."/>
            <person name="De Corte Z."/>
            <person name="Sonet G."/>
            <person name="Van Belleghem S.M."/>
            <person name="Kostlbacher S."/>
            <person name="Vangestel C."/>
        </authorList>
    </citation>
    <scope>NUCLEOTIDE SEQUENCE [LARGE SCALE GENOMIC DNA]</scope>
    <source>
        <strain evidence="1">W744_W776</strain>
    </source>
</reference>
<dbReference type="Proteomes" id="UP000827092">
    <property type="component" value="Unassembled WGS sequence"/>
</dbReference>
<name>A0AAV6VUY4_9ARAC</name>
<evidence type="ECO:0000313" key="1">
    <source>
        <dbReference type="EMBL" id="KAG8199883.1"/>
    </source>
</evidence>
<evidence type="ECO:0000313" key="2">
    <source>
        <dbReference type="Proteomes" id="UP000827092"/>
    </source>
</evidence>
<gene>
    <name evidence="1" type="ORF">JTE90_015874</name>
</gene>
<accession>A0AAV6VUY4</accession>